<dbReference type="EMBL" id="CP031742">
    <property type="protein sequence ID" value="AXQ54156.1"/>
    <property type="molecule type" value="Genomic_DNA"/>
</dbReference>
<dbReference type="PRINTS" id="PR00455">
    <property type="entry name" value="HTHTETR"/>
</dbReference>
<dbReference type="AlphaFoldDB" id="A0A385D733"/>
<reference evidence="5 6" key="1">
    <citation type="submission" date="2018-08" db="EMBL/GenBank/DDBJ databases">
        <authorList>
            <person name="Ferrada E.E."/>
            <person name="Latorre B.A."/>
        </authorList>
    </citation>
    <scope>NUCLEOTIDE SEQUENCE [LARGE SCALE GENOMIC DNA]</scope>
    <source>
        <strain evidence="5 6">VK-A60T</strain>
    </source>
</reference>
<dbReference type="InterPro" id="IPR009057">
    <property type="entry name" value="Homeodomain-like_sf"/>
</dbReference>
<evidence type="ECO:0000256" key="3">
    <source>
        <dbReference type="SAM" id="MobiDB-lite"/>
    </source>
</evidence>
<protein>
    <submittedName>
        <fullName evidence="5">TetR/AcrR family transcriptional regulator</fullName>
    </submittedName>
</protein>
<dbReference type="KEGG" id="sky:D0C37_05800"/>
<keyword evidence="1 2" id="KW-0238">DNA-binding</keyword>
<dbReference type="GO" id="GO:0000976">
    <property type="term" value="F:transcription cis-regulatory region binding"/>
    <property type="evidence" value="ECO:0007669"/>
    <property type="project" value="TreeGrafter"/>
</dbReference>
<dbReference type="GO" id="GO:0003700">
    <property type="term" value="F:DNA-binding transcription factor activity"/>
    <property type="evidence" value="ECO:0007669"/>
    <property type="project" value="TreeGrafter"/>
</dbReference>
<dbReference type="SUPFAM" id="SSF46689">
    <property type="entry name" value="Homeodomain-like"/>
    <property type="match status" value="1"/>
</dbReference>
<dbReference type="Proteomes" id="UP000259636">
    <property type="component" value="Chromosome"/>
</dbReference>
<sequence length="243" mass="26372">MRKSEDRADGGDEAANGARARRPGRPPRGADGAPPTRERILTEATALFARGGPQGVSMRDVAARVGIDVSSVHHHFATKTALYDACFARVYEREQRALAPLVDRLAAAVSAGDQGEVAASMHHLVDGFVDFLQEHPHTTFLWLRRWLEPTRDSALDAAYALPIYERVERVLLGAAAGGALLEPTPHVTVRSLVWAAHGHITALAAAERDPVAAARERYEFRAYAHRFLDRMYPAPGAEGAGGR</sequence>
<feature type="domain" description="HTH tetR-type" evidence="4">
    <location>
        <begin position="34"/>
        <end position="94"/>
    </location>
</feature>
<dbReference type="PANTHER" id="PTHR30055">
    <property type="entry name" value="HTH-TYPE TRANSCRIPTIONAL REGULATOR RUTR"/>
    <property type="match status" value="1"/>
</dbReference>
<organism evidence="5 6">
    <name type="scientific">Streptomyces koyangensis</name>
    <dbReference type="NCBI Taxonomy" id="188770"/>
    <lineage>
        <taxon>Bacteria</taxon>
        <taxon>Bacillati</taxon>
        <taxon>Actinomycetota</taxon>
        <taxon>Actinomycetes</taxon>
        <taxon>Kitasatosporales</taxon>
        <taxon>Streptomycetaceae</taxon>
        <taxon>Streptomyces</taxon>
        <taxon>Streptomyces aurantiacus group</taxon>
    </lineage>
</organism>
<dbReference type="GeneID" id="300113714"/>
<evidence type="ECO:0000313" key="6">
    <source>
        <dbReference type="Proteomes" id="UP000259636"/>
    </source>
</evidence>
<dbReference type="PANTHER" id="PTHR30055:SF219">
    <property type="entry name" value="TRANSCRIPTIONAL REGULATORY PROTEIN"/>
    <property type="match status" value="1"/>
</dbReference>
<proteinExistence type="predicted"/>
<name>A0A385D733_9ACTN</name>
<dbReference type="Gene3D" id="1.10.357.10">
    <property type="entry name" value="Tetracycline Repressor, domain 2"/>
    <property type="match status" value="1"/>
</dbReference>
<feature type="compositionally biased region" description="Basic and acidic residues" evidence="3">
    <location>
        <begin position="1"/>
        <end position="10"/>
    </location>
</feature>
<dbReference type="PROSITE" id="PS50977">
    <property type="entry name" value="HTH_TETR_2"/>
    <property type="match status" value="1"/>
</dbReference>
<feature type="DNA-binding region" description="H-T-H motif" evidence="2">
    <location>
        <begin position="57"/>
        <end position="76"/>
    </location>
</feature>
<dbReference type="Pfam" id="PF00440">
    <property type="entry name" value="TetR_N"/>
    <property type="match status" value="1"/>
</dbReference>
<evidence type="ECO:0000313" key="5">
    <source>
        <dbReference type="EMBL" id="AXQ54156.1"/>
    </source>
</evidence>
<evidence type="ECO:0000256" key="1">
    <source>
        <dbReference type="ARBA" id="ARBA00023125"/>
    </source>
</evidence>
<gene>
    <name evidence="5" type="ORF">D0C37_05800</name>
</gene>
<evidence type="ECO:0000259" key="4">
    <source>
        <dbReference type="PROSITE" id="PS50977"/>
    </source>
</evidence>
<dbReference type="InterPro" id="IPR050109">
    <property type="entry name" value="HTH-type_TetR-like_transc_reg"/>
</dbReference>
<dbReference type="InterPro" id="IPR001647">
    <property type="entry name" value="HTH_TetR"/>
</dbReference>
<evidence type="ECO:0000256" key="2">
    <source>
        <dbReference type="PROSITE-ProRule" id="PRU00335"/>
    </source>
</evidence>
<accession>A0A385D733</accession>
<feature type="region of interest" description="Disordered" evidence="3">
    <location>
        <begin position="1"/>
        <end position="37"/>
    </location>
</feature>
<dbReference type="RefSeq" id="WP_117348844.1">
    <property type="nucleotide sequence ID" value="NZ_CP031742.1"/>
</dbReference>